<sequence>MQRLEDRDYFTDYQILKDPYAFLESLRVHGPIYRQPGTGVVFVTGFDEALEVLKNTEDFSSANCVQGAGAPLPFEPHGSDIDGQIEENRGKFLGSDLLVTYDGRPHTFSRALLGRLFTPSRLKANEQYIMELSEELVKTAVARGRCELICDVSVPFVTLVIADLLGVPADDRRSFMETIASGPPPGALDGSDKQQMPLEFMASYFAGYVEDRRKFPRQDVISELANAPYPDGTLPDAREIVSLTTFLFGAGQDTSAKLLANTMKYLVDEPGLQDRVRADLSLVPALLEEVLRIEGSTKTTFRVARHDTRIGDFEVPAGTRVMVALAAANRDPKRWDNPEAFLLDRPRAKEHVGFGRGAHVCVGAPLARAELRIIIEDLLKNTASITMAEDRHGPAGDRRIDWEPSFIIRGIENMHLELTPSADFVPLDRPLRAGLAFGDADELSHPAKEVYSTAATKIGTLFGDPAAKAVLSKHLPGFDSDPQVGMAMGFTLRAIQGFAPDRLTDDALNAIDADLAALTAA</sequence>
<dbReference type="PRINTS" id="PR00385">
    <property type="entry name" value="P450"/>
</dbReference>
<dbReference type="PROSITE" id="PS00086">
    <property type="entry name" value="CYTOCHROME_P450"/>
    <property type="match status" value="1"/>
</dbReference>
<dbReference type="GO" id="GO:0005506">
    <property type="term" value="F:iron ion binding"/>
    <property type="evidence" value="ECO:0007669"/>
    <property type="project" value="InterPro"/>
</dbReference>
<dbReference type="RefSeq" id="WP_021228561.1">
    <property type="nucleotide sequence ID" value="NZ_CP041016.1"/>
</dbReference>
<dbReference type="Pfam" id="PF00067">
    <property type="entry name" value="p450"/>
    <property type="match status" value="1"/>
</dbReference>
<organism evidence="3 4">
    <name type="scientific">Sphingobium fuliginis ATCC 27551</name>
    <dbReference type="NCBI Taxonomy" id="1208342"/>
    <lineage>
        <taxon>Bacteria</taxon>
        <taxon>Pseudomonadati</taxon>
        <taxon>Pseudomonadota</taxon>
        <taxon>Alphaproteobacteria</taxon>
        <taxon>Sphingomonadales</taxon>
        <taxon>Sphingomonadaceae</taxon>
        <taxon>Sphingobium</taxon>
    </lineage>
</organism>
<dbReference type="Gene3D" id="1.10.630.10">
    <property type="entry name" value="Cytochrome P450"/>
    <property type="match status" value="1"/>
</dbReference>
<dbReference type="EMBL" id="CP041016">
    <property type="protein sequence ID" value="QDC36544.1"/>
    <property type="molecule type" value="Genomic_DNA"/>
</dbReference>
<dbReference type="GO" id="GO:0006707">
    <property type="term" value="P:cholesterol catabolic process"/>
    <property type="evidence" value="ECO:0007669"/>
    <property type="project" value="TreeGrafter"/>
</dbReference>
<keyword evidence="2" id="KW-0560">Oxidoreductase</keyword>
<comment type="similarity">
    <text evidence="1 2">Belongs to the cytochrome P450 family.</text>
</comment>
<dbReference type="InterPro" id="IPR001128">
    <property type="entry name" value="Cyt_P450"/>
</dbReference>
<dbReference type="KEGG" id="sufl:FIL70_04065"/>
<evidence type="ECO:0000256" key="1">
    <source>
        <dbReference type="ARBA" id="ARBA00010617"/>
    </source>
</evidence>
<dbReference type="Proteomes" id="UP000311469">
    <property type="component" value="Chromosome cSF1"/>
</dbReference>
<dbReference type="SUPFAM" id="SSF48264">
    <property type="entry name" value="Cytochrome P450"/>
    <property type="match status" value="1"/>
</dbReference>
<dbReference type="GO" id="GO:0036199">
    <property type="term" value="F:cholest-4-en-3-one 26-monooxygenase activity"/>
    <property type="evidence" value="ECO:0007669"/>
    <property type="project" value="TreeGrafter"/>
</dbReference>
<evidence type="ECO:0000313" key="3">
    <source>
        <dbReference type="EMBL" id="QDC36544.1"/>
    </source>
</evidence>
<dbReference type="GO" id="GO:0008395">
    <property type="term" value="F:steroid hydroxylase activity"/>
    <property type="evidence" value="ECO:0007669"/>
    <property type="project" value="TreeGrafter"/>
</dbReference>
<dbReference type="AlphaFoldDB" id="A0A5B8CAP4"/>
<keyword evidence="2" id="KW-0479">Metal-binding</keyword>
<reference evidence="3 4" key="1">
    <citation type="submission" date="2019-06" db="EMBL/GenBank/DDBJ databases">
        <title>Genome organization and adaptive potential of archetypical organophosphate degarding Sphingobium fuliginis ATCC 27551.</title>
        <authorList>
            <person name="Sarwar A."/>
            <person name="Parthasarathy S."/>
            <person name="Singh C."/>
            <person name="Siddavattam D."/>
        </authorList>
    </citation>
    <scope>NUCLEOTIDE SEQUENCE [LARGE SCALE GENOMIC DNA]</scope>
    <source>
        <strain evidence="3 4">ATCC 27551</strain>
    </source>
</reference>
<dbReference type="PANTHER" id="PTHR46696">
    <property type="entry name" value="P450, PUTATIVE (EUROFUNG)-RELATED"/>
    <property type="match status" value="1"/>
</dbReference>
<evidence type="ECO:0000313" key="4">
    <source>
        <dbReference type="Proteomes" id="UP000311469"/>
    </source>
</evidence>
<gene>
    <name evidence="3" type="ORF">FIL70_04065</name>
</gene>
<keyword evidence="2" id="KW-0349">Heme</keyword>
<proteinExistence type="inferred from homology"/>
<dbReference type="InterPro" id="IPR002397">
    <property type="entry name" value="Cyt_P450_B"/>
</dbReference>
<dbReference type="InterPro" id="IPR036396">
    <property type="entry name" value="Cyt_P450_sf"/>
</dbReference>
<keyword evidence="2" id="KW-0503">Monooxygenase</keyword>
<dbReference type="InterPro" id="IPR017972">
    <property type="entry name" value="Cyt_P450_CS"/>
</dbReference>
<dbReference type="GO" id="GO:0020037">
    <property type="term" value="F:heme binding"/>
    <property type="evidence" value="ECO:0007669"/>
    <property type="project" value="InterPro"/>
</dbReference>
<name>A0A5B8CAP4_SPHSA</name>
<protein>
    <submittedName>
        <fullName evidence="3">Cytochrome P450</fullName>
    </submittedName>
</protein>
<evidence type="ECO:0000256" key="2">
    <source>
        <dbReference type="RuleBase" id="RU000461"/>
    </source>
</evidence>
<keyword evidence="2" id="KW-0408">Iron</keyword>
<dbReference type="PRINTS" id="PR00359">
    <property type="entry name" value="BP450"/>
</dbReference>
<accession>A0A5B8CAP4</accession>
<dbReference type="PANTHER" id="PTHR46696:SF4">
    <property type="entry name" value="BIOTIN BIOSYNTHESIS CYTOCHROME P450"/>
    <property type="match status" value="1"/>
</dbReference>